<dbReference type="STRING" id="28122.SAMN02745108_02902"/>
<dbReference type="RefSeq" id="WP_233134221.1">
    <property type="nucleotide sequence ID" value="NZ_FUWU01000096.1"/>
</dbReference>
<dbReference type="AlphaFoldDB" id="A0A1T4RYY2"/>
<accession>A0A1T4RYY2</accession>
<evidence type="ECO:0000313" key="1">
    <source>
        <dbReference type="EMBL" id="SKA21155.1"/>
    </source>
</evidence>
<protein>
    <submittedName>
        <fullName evidence="1">Uncharacterized protein</fullName>
    </submittedName>
</protein>
<organism evidence="1 2">
    <name type="scientific">Fibrobacter intestinalis</name>
    <dbReference type="NCBI Taxonomy" id="28122"/>
    <lineage>
        <taxon>Bacteria</taxon>
        <taxon>Pseudomonadati</taxon>
        <taxon>Fibrobacterota</taxon>
        <taxon>Fibrobacteria</taxon>
        <taxon>Fibrobacterales</taxon>
        <taxon>Fibrobacteraceae</taxon>
        <taxon>Fibrobacter</taxon>
    </lineage>
</organism>
<proteinExistence type="predicted"/>
<dbReference type="Proteomes" id="UP000190449">
    <property type="component" value="Unassembled WGS sequence"/>
</dbReference>
<dbReference type="EMBL" id="FUWU01000096">
    <property type="protein sequence ID" value="SKA21155.1"/>
    <property type="molecule type" value="Genomic_DNA"/>
</dbReference>
<name>A0A1T4RYY2_9BACT</name>
<evidence type="ECO:0000313" key="2">
    <source>
        <dbReference type="Proteomes" id="UP000190449"/>
    </source>
</evidence>
<reference evidence="1 2" key="1">
    <citation type="submission" date="2017-02" db="EMBL/GenBank/DDBJ databases">
        <authorList>
            <person name="Peterson S.W."/>
        </authorList>
    </citation>
    <scope>NUCLEOTIDE SEQUENCE [LARGE SCALE GENOMIC DNA]</scope>
    <source>
        <strain evidence="1 2">ATCC 43854</strain>
    </source>
</reference>
<gene>
    <name evidence="1" type="ORF">SAMN02745108_02902</name>
</gene>
<sequence length="46" mass="4913">MPILDFTKIINSMANQTVERPNKSSAGTLSGHARLASLLKNASITN</sequence>